<feature type="domain" description="Heparan-alpha-glucosaminide N-acetyltransferase catalytic" evidence="2">
    <location>
        <begin position="2"/>
        <end position="222"/>
    </location>
</feature>
<dbReference type="Pfam" id="PF07786">
    <property type="entry name" value="HGSNAT_cat"/>
    <property type="match status" value="1"/>
</dbReference>
<evidence type="ECO:0000313" key="4">
    <source>
        <dbReference type="Proteomes" id="UP000184550"/>
    </source>
</evidence>
<dbReference type="PANTHER" id="PTHR31061:SF24">
    <property type="entry name" value="LD22376P"/>
    <property type="match status" value="1"/>
</dbReference>
<dbReference type="EMBL" id="CZCU02000161">
    <property type="protein sequence ID" value="VXD24745.1"/>
    <property type="molecule type" value="Genomic_DNA"/>
</dbReference>
<keyword evidence="4" id="KW-1185">Reference proteome</keyword>
<keyword evidence="1" id="KW-0812">Transmembrane</keyword>
<dbReference type="Proteomes" id="UP000184550">
    <property type="component" value="Unassembled WGS sequence"/>
</dbReference>
<feature type="transmembrane region" description="Helical" evidence="1">
    <location>
        <begin position="259"/>
        <end position="280"/>
    </location>
</feature>
<dbReference type="PANTHER" id="PTHR31061">
    <property type="entry name" value="LD22376P"/>
    <property type="match status" value="1"/>
</dbReference>
<name>A0A7Z9C3N1_9CYAN</name>
<evidence type="ECO:0000256" key="1">
    <source>
        <dbReference type="SAM" id="Phobius"/>
    </source>
</evidence>
<feature type="transmembrane region" description="Helical" evidence="1">
    <location>
        <begin position="7"/>
        <end position="26"/>
    </location>
</feature>
<comment type="caution">
    <text evidence="3">The sequence shown here is derived from an EMBL/GenBank/DDBJ whole genome shotgun (WGS) entry which is preliminary data.</text>
</comment>
<keyword evidence="1" id="KW-1133">Transmembrane helix</keyword>
<dbReference type="AlphaFoldDB" id="A0A7Z9C3N1"/>
<feature type="transmembrane region" description="Helical" evidence="1">
    <location>
        <begin position="292"/>
        <end position="313"/>
    </location>
</feature>
<proteinExistence type="predicted"/>
<evidence type="ECO:0000259" key="2">
    <source>
        <dbReference type="Pfam" id="PF07786"/>
    </source>
</evidence>
<feature type="transmembrane region" description="Helical" evidence="1">
    <location>
        <begin position="85"/>
        <end position="104"/>
    </location>
</feature>
<dbReference type="OrthoDB" id="9788724at2"/>
<feature type="transmembrane region" description="Helical" evidence="1">
    <location>
        <begin position="345"/>
        <end position="365"/>
    </location>
</feature>
<feature type="transmembrane region" description="Helical" evidence="1">
    <location>
        <begin position="138"/>
        <end position="156"/>
    </location>
</feature>
<feature type="transmembrane region" description="Helical" evidence="1">
    <location>
        <begin position="46"/>
        <end position="64"/>
    </location>
</feature>
<organism evidence="3 4">
    <name type="scientific">Planktothrix serta PCC 8927</name>
    <dbReference type="NCBI Taxonomy" id="671068"/>
    <lineage>
        <taxon>Bacteria</taxon>
        <taxon>Bacillati</taxon>
        <taxon>Cyanobacteriota</taxon>
        <taxon>Cyanophyceae</taxon>
        <taxon>Oscillatoriophycideae</taxon>
        <taxon>Oscillatoriales</taxon>
        <taxon>Microcoleaceae</taxon>
        <taxon>Planktothrix</taxon>
    </lineage>
</organism>
<dbReference type="InterPro" id="IPR012429">
    <property type="entry name" value="HGSNAT_cat"/>
</dbReference>
<sequence>MRLQALDVFRGIAIASMILVNNPGSWDFVYPWLNHAEWNGCTPTDLVFPFFLFIVGVAMAFSLLKYTKEYRSPETNVPKSIYWRIAKRCGILFLLGLILNGFPTYNLAEIRIMGVLQRISVAYFLAAIAIFNLSKKGLWILSAAILLGYYIALQYIPVPGDGAGNLTPDGNFAAYIDRIILGQQHLWKGGGGVYDPEGLFSTFPAVVTVLAGYLTGNWIRKQPIRTYTSISLIVFAISCFVVGYLWAEIFPLNKSLWTSSFVTVTVGWSLLLLAFCYETLEVRGWTKWGFPFKVMGLNALFIFVASGFLARILNLIKMGNYREAPSAKMWLYETLFQSIFGPMNGSLAFAIATLLFWWVISYFMYRQGWFVKV</sequence>
<evidence type="ECO:0000313" key="3">
    <source>
        <dbReference type="EMBL" id="VXD24745.1"/>
    </source>
</evidence>
<protein>
    <recommendedName>
        <fullName evidence="2">Heparan-alpha-glucosaminide N-acetyltransferase catalytic domain-containing protein</fullName>
    </recommendedName>
</protein>
<gene>
    <name evidence="3" type="ORF">PL8927_830114</name>
</gene>
<feature type="transmembrane region" description="Helical" evidence="1">
    <location>
        <begin position="110"/>
        <end position="131"/>
    </location>
</feature>
<reference evidence="3" key="1">
    <citation type="submission" date="2019-10" db="EMBL/GenBank/DDBJ databases">
        <authorList>
            <consortium name="Genoscope - CEA"/>
            <person name="William W."/>
        </authorList>
    </citation>
    <scope>NUCLEOTIDE SEQUENCE [LARGE SCALE GENOMIC DNA]</scope>
    <source>
        <strain evidence="3">BBR_PRJEB10992</strain>
    </source>
</reference>
<keyword evidence="1" id="KW-0472">Membrane</keyword>
<feature type="transmembrane region" description="Helical" evidence="1">
    <location>
        <begin position="227"/>
        <end position="247"/>
    </location>
</feature>
<accession>A0A7Z9C3N1</accession>
<dbReference type="RefSeq" id="WP_083626087.1">
    <property type="nucleotide sequence ID" value="NZ_LR734883.1"/>
</dbReference>
<feature type="transmembrane region" description="Helical" evidence="1">
    <location>
        <begin position="198"/>
        <end position="215"/>
    </location>
</feature>